<dbReference type="CDD" id="cd22730">
    <property type="entry name" value="FHA_KIF13B"/>
    <property type="match status" value="1"/>
</dbReference>
<dbReference type="SUPFAM" id="SSF49879">
    <property type="entry name" value="SMAD/FHA domain"/>
    <property type="match status" value="1"/>
</dbReference>
<feature type="compositionally biased region" description="Polar residues" evidence="11">
    <location>
        <begin position="1378"/>
        <end position="1392"/>
    </location>
</feature>
<dbReference type="FunFam" id="2.60.200.20:FF:000002">
    <property type="entry name" value="Kinesin family member 13A"/>
    <property type="match status" value="1"/>
</dbReference>
<feature type="region of interest" description="Disordered" evidence="11">
    <location>
        <begin position="1541"/>
        <end position="1575"/>
    </location>
</feature>
<dbReference type="PROSITE" id="PS00411">
    <property type="entry name" value="KINESIN_MOTOR_1"/>
    <property type="match status" value="1"/>
</dbReference>
<feature type="compositionally biased region" description="Low complexity" evidence="11">
    <location>
        <begin position="1659"/>
        <end position="1681"/>
    </location>
</feature>
<dbReference type="SUPFAM" id="SSF74924">
    <property type="entry name" value="Cap-Gly domain"/>
    <property type="match status" value="1"/>
</dbReference>
<dbReference type="Pfam" id="PF12473">
    <property type="entry name" value="DUF3694"/>
    <property type="match status" value="2"/>
</dbReference>
<feature type="compositionally biased region" description="Basic residues" evidence="11">
    <location>
        <begin position="1883"/>
        <end position="1893"/>
    </location>
</feature>
<dbReference type="Pfam" id="PF01302">
    <property type="entry name" value="CAP_GLY"/>
    <property type="match status" value="1"/>
</dbReference>
<dbReference type="Pfam" id="PF00225">
    <property type="entry name" value="Kinesin"/>
    <property type="match status" value="1"/>
</dbReference>
<evidence type="ECO:0000256" key="8">
    <source>
        <dbReference type="ARBA" id="ARBA00023175"/>
    </source>
</evidence>
<feature type="region of interest" description="Disordered" evidence="11">
    <location>
        <begin position="1883"/>
        <end position="1912"/>
    </location>
</feature>
<keyword evidence="9" id="KW-0206">Cytoskeleton</keyword>
<dbReference type="Gene3D" id="3.40.850.10">
    <property type="entry name" value="Kinesin motor domain"/>
    <property type="match status" value="1"/>
</dbReference>
<dbReference type="PRINTS" id="PR00380">
    <property type="entry name" value="KINESINHEAVY"/>
</dbReference>
<dbReference type="Gene3D" id="2.60.200.20">
    <property type="match status" value="1"/>
</dbReference>
<dbReference type="GO" id="GO:0003777">
    <property type="term" value="F:microtubule motor activity"/>
    <property type="evidence" value="ECO:0007669"/>
    <property type="project" value="InterPro"/>
</dbReference>
<dbReference type="GO" id="GO:0005737">
    <property type="term" value="C:cytoplasm"/>
    <property type="evidence" value="ECO:0007669"/>
    <property type="project" value="UniProtKB-ARBA"/>
</dbReference>
<dbReference type="InterPro" id="IPR027417">
    <property type="entry name" value="P-loop_NTPase"/>
</dbReference>
<feature type="region of interest" description="Disordered" evidence="11">
    <location>
        <begin position="548"/>
        <end position="582"/>
    </location>
</feature>
<accession>A0A7J8BR49</accession>
<keyword evidence="7" id="KW-0175">Coiled coil</keyword>
<dbReference type="InterPro" id="IPR036961">
    <property type="entry name" value="Kinesin_motor_dom_sf"/>
</dbReference>
<comment type="similarity">
    <text evidence="10">Belongs to the TRAFAC class myosin-kinesin ATPase superfamily. Kinesin family.</text>
</comment>
<evidence type="ECO:0000259" key="13">
    <source>
        <dbReference type="PROSITE" id="PS50245"/>
    </source>
</evidence>
<dbReference type="InterPro" id="IPR000253">
    <property type="entry name" value="FHA_dom"/>
</dbReference>
<dbReference type="GO" id="GO:0008017">
    <property type="term" value="F:microtubule binding"/>
    <property type="evidence" value="ECO:0007669"/>
    <property type="project" value="InterPro"/>
</dbReference>
<dbReference type="Proteomes" id="UP000593571">
    <property type="component" value="Unassembled WGS sequence"/>
</dbReference>
<feature type="compositionally biased region" description="Basic and acidic residues" evidence="11">
    <location>
        <begin position="1935"/>
        <end position="1949"/>
    </location>
</feature>
<dbReference type="PANTHER" id="PTHR47117">
    <property type="entry name" value="STAR-RELATED LIPID TRANSFER PROTEIN 9"/>
    <property type="match status" value="1"/>
</dbReference>
<dbReference type="GO" id="GO:0005524">
    <property type="term" value="F:ATP binding"/>
    <property type="evidence" value="ECO:0007669"/>
    <property type="project" value="UniProtKB-UniRule"/>
</dbReference>
<feature type="region of interest" description="Disordered" evidence="11">
    <location>
        <begin position="1431"/>
        <end position="1455"/>
    </location>
</feature>
<evidence type="ECO:0000256" key="7">
    <source>
        <dbReference type="ARBA" id="ARBA00023054"/>
    </source>
</evidence>
<dbReference type="InterPro" id="IPR008984">
    <property type="entry name" value="SMAD_FHA_dom_sf"/>
</dbReference>
<gene>
    <name evidence="14" type="ORF">HJG63_007239</name>
</gene>
<dbReference type="Gene3D" id="6.10.250.2520">
    <property type="match status" value="1"/>
</dbReference>
<keyword evidence="3" id="KW-0597">Phosphoprotein</keyword>
<sequence length="1949" mass="214547">MGDSKVKVAVRIRPMNRREIDLHTKCVVDVDANKVILNPVNTNLSKGDARSQPKVFAYDHCFWSMDESVREKYAGQDDVFKCLGENILQNAFDGYNACIFAYGQTGSGKSYTMMGTADQPGLIPRLCSGLFERTQKEENEEQSFKVEVSYMEIYNEKVRDLLDPKGSRQTLKVREHNVLGPYVDGLSKLAVTSYKDIESLMSEGNKSRTVAATNMNEESSRSHAVFKITLTHTLYDVKSGTSGEKVGKLSLVDLAGSERATKTGAAGDRLKEGSNINKSLTTLGLVISALADQSAGKNKNKFVPYRDSVLTWLLKDSLGGNSKTAMVATVSPAADNYDETLSTLRYADRAKNIVNHAVVNEDPNARIIRDLREEVEKLREQLTKAEAMKSPELKDRLEESEKLIQEMTVTWEEKLRKTEEIAQERQKQLESLGISLQSSGIKVGDDKCFLVNLNADPALNELLVYYLKEHTLIGSANSQDIQLCGMGILPEHCIIDITPEGQVMLTPQKNTRTFVNGSSVSSPIQLHHGDRVLWGNNHFFRLNLPKKRKKMDREDEEQDTSVKNDTGSEQLDVDGDSSSEVSSEINFNYEYAQMEVTMKALSSNDPMQSILNSLEQQHEEEKRSALERQRLMYEHELEQLRRRLSPEKQNCRSADRFSFHSPSAQQRLRQWAEEREATLNNSLMRLREQIVKANLLVREANYIAEELDKRTEYKVTLQIPASSLDANRKRGSLLSEPAVQVRRKGKGKQIWSLEKLDNRLLDMRDLYQEWRECEEDTPVIRSYFKRADPFYDEQENHSLIGVANVFLESLFYDVKLQYAVPIVNQKGELAGRLHVEVMRISGDIVERLAGGDDAADIAFDKESQENKLTCMVKILQATGLPQHLSHFVFCKYNFWDQQEPVSVAPEVDTSSSPVSKEPQCMVVFDHCKEFTVNITEDFIEHLSEGALAIEIYGHKVTDPRKNPALWDLGIIQAKTRSLRDRWSEVTRKMEFWVQILEQNENGEYCPVEVISARDVRTGGIFQLRQGQSRRVQVEVKSVQESGTLPLMEECVLSVGIGCAKVRALRSPKTQETFHEEEEDMDSYQDRDLERLRRKWLNALTKRQEYLDHQLQKLVSKHDKTEDDADREAQLLEMRLTLTEERNAVMVPSAGSGIPGAPAEWTPVPGMETHIPVIFLDLNADDFSSQDNLDDPEAGGWDATLTGEEEDEFFELQIVKHHDGEVKAEASWDSAVHNCPQLSRGTPADERVFLIVRVTVQLSHPADMQLVLRKRICVNVHGRQGFAQSLLKKMSHRSSIPGCGVTFEIVSNIPEDAQGVEERETLARMAADVENTASADSEAYIEKYLRSVLAVENLLTLDRLRQEVAVKEQLTGKGKLSRRSISSPNVNRLSGSRQDLIPSYSLGSNKFSEIQGESRWESQQDVSQIAVSRGVAPVAPPLPDGPQNNHSPDPGRSGLAASYLHPVKSFVPQMPKLLKSLFPVRDEKRGKQPPPLAHQPVPRIMVQSALPDFGTTRMAEAHQERGGPSVAPDATVHIAPVVKTYEKPTQVPPPQGMATNTQAVEAQEGPPSPLSEASSGYFSHSVSTATLSDASALGLDAVAQAGGQVPGSPPPGPCQAGPEAEPPSPCAAAGADSAPPAPLQGESGLASLPGPAKLTARSDGGSAAPAKGAASSEEQNEEAATSPARLPTAAPQKESPLPQCGGDLPPATKPLGGPKDQAKPVTSLELDVSKPLLPPDLLSQSPAPASPFRIRKVRTSELKSFTRMLGGDPGCPPGATEDPLAAGGPGDGSSGGQGQALEKLEVSSDSEEASEVPEWLREGEHVTVGTNKAGIVRYVGPTDFQEGTWVGVELDSPSGKNDGSIGGKQYFRCSPGYGLLVRPGRVRRAAGAGRRRSAGLRLQGTPEPRRSSALSGSATNLASLTAALAKAEGTAALGADRSHKNPENRKSWAS</sequence>
<dbReference type="InterPro" id="IPR001752">
    <property type="entry name" value="Kinesin_motor_dom"/>
</dbReference>
<feature type="domain" description="CAP-Gly" evidence="13">
    <location>
        <begin position="1835"/>
        <end position="1877"/>
    </location>
</feature>
<dbReference type="PROSITE" id="PS50067">
    <property type="entry name" value="KINESIN_MOTOR_2"/>
    <property type="match status" value="1"/>
</dbReference>
<organism evidence="14 15">
    <name type="scientific">Rousettus aegyptiacus</name>
    <name type="common">Egyptian fruit bat</name>
    <name type="synonym">Pteropus aegyptiacus</name>
    <dbReference type="NCBI Taxonomy" id="9407"/>
    <lineage>
        <taxon>Eukaryota</taxon>
        <taxon>Metazoa</taxon>
        <taxon>Chordata</taxon>
        <taxon>Craniata</taxon>
        <taxon>Vertebrata</taxon>
        <taxon>Euteleostomi</taxon>
        <taxon>Mammalia</taxon>
        <taxon>Eutheria</taxon>
        <taxon>Laurasiatheria</taxon>
        <taxon>Chiroptera</taxon>
        <taxon>Yinpterochiroptera</taxon>
        <taxon>Pteropodoidea</taxon>
        <taxon>Pteropodidae</taxon>
        <taxon>Rousettinae</taxon>
        <taxon>Rousettus</taxon>
    </lineage>
</organism>
<dbReference type="GO" id="GO:0005874">
    <property type="term" value="C:microtubule"/>
    <property type="evidence" value="ECO:0007669"/>
    <property type="project" value="UniProtKB-KW"/>
</dbReference>
<dbReference type="FunFam" id="3.40.850.10:FF:000010">
    <property type="entry name" value="Kinesin family member 13A"/>
    <property type="match status" value="1"/>
</dbReference>
<evidence type="ECO:0000256" key="6">
    <source>
        <dbReference type="ARBA" id="ARBA00022840"/>
    </source>
</evidence>
<evidence type="ECO:0000256" key="5">
    <source>
        <dbReference type="ARBA" id="ARBA00022741"/>
    </source>
</evidence>
<evidence type="ECO:0000256" key="9">
    <source>
        <dbReference type="ARBA" id="ARBA00023212"/>
    </source>
</evidence>
<dbReference type="SMART" id="SM00129">
    <property type="entry name" value="KISc"/>
    <property type="match status" value="1"/>
</dbReference>
<dbReference type="Pfam" id="PF00498">
    <property type="entry name" value="FHA"/>
    <property type="match status" value="1"/>
</dbReference>
<evidence type="ECO:0000259" key="12">
    <source>
        <dbReference type="PROSITE" id="PS50067"/>
    </source>
</evidence>
<evidence type="ECO:0000313" key="15">
    <source>
        <dbReference type="Proteomes" id="UP000593571"/>
    </source>
</evidence>
<comment type="caution">
    <text evidence="14">The sequence shown here is derived from an EMBL/GenBank/DDBJ whole genome shotgun (WGS) entry which is preliminary data.</text>
</comment>
<dbReference type="CDD" id="cd01365">
    <property type="entry name" value="KISc_KIF1A_KIF1B"/>
    <property type="match status" value="1"/>
</dbReference>
<dbReference type="InterPro" id="IPR022164">
    <property type="entry name" value="Kinesin-like"/>
</dbReference>
<reference evidence="14 15" key="1">
    <citation type="journal article" date="2020" name="Nature">
        <title>Six reference-quality genomes reveal evolution of bat adaptations.</title>
        <authorList>
            <person name="Jebb D."/>
            <person name="Huang Z."/>
            <person name="Pippel M."/>
            <person name="Hughes G.M."/>
            <person name="Lavrichenko K."/>
            <person name="Devanna P."/>
            <person name="Winkler S."/>
            <person name="Jermiin L.S."/>
            <person name="Skirmuntt E.C."/>
            <person name="Katzourakis A."/>
            <person name="Burkitt-Gray L."/>
            <person name="Ray D.A."/>
            <person name="Sullivan K.A.M."/>
            <person name="Roscito J.G."/>
            <person name="Kirilenko B.M."/>
            <person name="Davalos L.M."/>
            <person name="Corthals A.P."/>
            <person name="Power M.L."/>
            <person name="Jones G."/>
            <person name="Ransome R.D."/>
            <person name="Dechmann D.K.N."/>
            <person name="Locatelli A.G."/>
            <person name="Puechmaille S.J."/>
            <person name="Fedrigo O."/>
            <person name="Jarvis E.D."/>
            <person name="Hiller M."/>
            <person name="Vernes S.C."/>
            <person name="Myers E.W."/>
            <person name="Teeling E.C."/>
        </authorList>
    </citation>
    <scope>NUCLEOTIDE SEQUENCE [LARGE SCALE GENOMIC DNA]</scope>
    <source>
        <strain evidence="14">MRouAeg1</strain>
        <tissue evidence="14">Muscle</tissue>
    </source>
</reference>
<evidence type="ECO:0000256" key="10">
    <source>
        <dbReference type="PROSITE-ProRule" id="PRU00283"/>
    </source>
</evidence>
<dbReference type="GO" id="GO:0007018">
    <property type="term" value="P:microtubule-based movement"/>
    <property type="evidence" value="ECO:0007669"/>
    <property type="project" value="InterPro"/>
</dbReference>
<dbReference type="InterPro" id="IPR019821">
    <property type="entry name" value="Kinesin_motor_CS"/>
</dbReference>
<dbReference type="InterPro" id="IPR022140">
    <property type="entry name" value="Kinesin-like_KIF1-typ"/>
</dbReference>
<name>A0A7J8BR49_ROUAE</name>
<evidence type="ECO:0000256" key="1">
    <source>
        <dbReference type="ARBA" id="ARBA00004245"/>
    </source>
</evidence>
<dbReference type="PROSITE" id="PS00845">
    <property type="entry name" value="CAP_GLY_1"/>
    <property type="match status" value="1"/>
</dbReference>
<dbReference type="FunFam" id="2.30.30.190:FF:000009">
    <property type="entry name" value="Kinesin family member 13B"/>
    <property type="match status" value="1"/>
</dbReference>
<feature type="region of interest" description="Disordered" evidence="11">
    <location>
        <begin position="1367"/>
        <end position="1396"/>
    </location>
</feature>
<evidence type="ECO:0000256" key="3">
    <source>
        <dbReference type="ARBA" id="ARBA00022553"/>
    </source>
</evidence>
<feature type="compositionally biased region" description="Low complexity" evidence="11">
    <location>
        <begin position="1728"/>
        <end position="1746"/>
    </location>
</feature>
<dbReference type="EMBL" id="JACASE010000016">
    <property type="protein sequence ID" value="KAF6401333.1"/>
    <property type="molecule type" value="Genomic_DNA"/>
</dbReference>
<feature type="region of interest" description="Disordered" evidence="11">
    <location>
        <begin position="1929"/>
        <end position="1949"/>
    </location>
</feature>
<dbReference type="Pfam" id="PF12423">
    <property type="entry name" value="KIF1B"/>
    <property type="match status" value="1"/>
</dbReference>
<keyword evidence="5 10" id="KW-0547">Nucleotide-binding</keyword>
<dbReference type="Pfam" id="PF16183">
    <property type="entry name" value="Kinesin_assoc"/>
    <property type="match status" value="1"/>
</dbReference>
<dbReference type="SMART" id="SM01052">
    <property type="entry name" value="CAP_GLY"/>
    <property type="match status" value="1"/>
</dbReference>
<feature type="region of interest" description="Disordered" evidence="11">
    <location>
        <begin position="1599"/>
        <end position="1813"/>
    </location>
</feature>
<dbReference type="InterPro" id="IPR032405">
    <property type="entry name" value="Kinesin_assoc"/>
</dbReference>
<keyword evidence="4" id="KW-0493">Microtubule</keyword>
<keyword evidence="8 10" id="KW-0505">Motor protein</keyword>
<dbReference type="InterPro" id="IPR036859">
    <property type="entry name" value="CAP-Gly_dom_sf"/>
</dbReference>
<protein>
    <submittedName>
        <fullName evidence="14">Kinesin family member 13B</fullName>
    </submittedName>
</protein>
<dbReference type="SUPFAM" id="SSF52540">
    <property type="entry name" value="P-loop containing nucleoside triphosphate hydrolases"/>
    <property type="match status" value="1"/>
</dbReference>
<dbReference type="GO" id="GO:0045184">
    <property type="term" value="P:establishment of protein localization"/>
    <property type="evidence" value="ECO:0007669"/>
    <property type="project" value="UniProtKB-ARBA"/>
</dbReference>
<comment type="subcellular location">
    <subcellularLocation>
        <location evidence="1">Cytoplasm</location>
        <location evidence="1">Cytoskeleton</location>
    </subcellularLocation>
</comment>
<proteinExistence type="inferred from homology"/>
<dbReference type="PROSITE" id="PS50245">
    <property type="entry name" value="CAP_GLY_2"/>
    <property type="match status" value="1"/>
</dbReference>
<feature type="domain" description="Kinesin motor" evidence="12">
    <location>
        <begin position="5"/>
        <end position="353"/>
    </location>
</feature>
<dbReference type="Gene3D" id="2.30.30.190">
    <property type="entry name" value="CAP Gly-rich-like domain"/>
    <property type="match status" value="1"/>
</dbReference>
<evidence type="ECO:0000256" key="11">
    <source>
        <dbReference type="SAM" id="MobiDB-lite"/>
    </source>
</evidence>
<keyword evidence="6 10" id="KW-0067">ATP-binding</keyword>
<keyword evidence="2" id="KW-0963">Cytoplasm</keyword>
<feature type="compositionally biased region" description="Gly residues" evidence="11">
    <location>
        <begin position="1782"/>
        <end position="1793"/>
    </location>
</feature>
<dbReference type="InterPro" id="IPR000938">
    <property type="entry name" value="CAP-Gly_domain"/>
</dbReference>
<keyword evidence="15" id="KW-1185">Reference proteome</keyword>
<feature type="binding site" evidence="10">
    <location>
        <begin position="103"/>
        <end position="110"/>
    </location>
    <ligand>
        <name>ATP</name>
        <dbReference type="ChEBI" id="CHEBI:30616"/>
    </ligand>
</feature>
<evidence type="ECO:0000256" key="4">
    <source>
        <dbReference type="ARBA" id="ARBA00022701"/>
    </source>
</evidence>
<evidence type="ECO:0000313" key="14">
    <source>
        <dbReference type="EMBL" id="KAF6401333.1"/>
    </source>
</evidence>
<evidence type="ECO:0000256" key="2">
    <source>
        <dbReference type="ARBA" id="ARBA00022490"/>
    </source>
</evidence>